<feature type="transmembrane region" description="Helical" evidence="2">
    <location>
        <begin position="56"/>
        <end position="78"/>
    </location>
</feature>
<comment type="caution">
    <text evidence="3">The sequence shown here is derived from an EMBL/GenBank/DDBJ whole genome shotgun (WGS) entry which is preliminary data.</text>
</comment>
<proteinExistence type="predicted"/>
<evidence type="ECO:0000313" key="4">
    <source>
        <dbReference type="Proteomes" id="UP000239589"/>
    </source>
</evidence>
<dbReference type="EMBL" id="PGEM01000025">
    <property type="protein sequence ID" value="PPJ64524.1"/>
    <property type="molecule type" value="Genomic_DNA"/>
</dbReference>
<evidence type="ECO:0000256" key="1">
    <source>
        <dbReference type="SAM" id="MobiDB-lite"/>
    </source>
</evidence>
<feature type="compositionally biased region" description="Polar residues" evidence="1">
    <location>
        <begin position="234"/>
        <end position="243"/>
    </location>
</feature>
<keyword evidence="2" id="KW-1133">Transmembrane helix</keyword>
<feature type="compositionally biased region" description="Low complexity" evidence="1">
    <location>
        <begin position="135"/>
        <end position="145"/>
    </location>
</feature>
<sequence length="277" mass="30017">MLAYLLALVVSFGSLSIYLSAFFFPEIHRKQDFIWSGVGLFYALILWIFAPRITGGLLLGHIASVSMLVWFIAQTLLLRRQLTPEIQQTSVPSPELVKASLQTQISNFSISEKLGQISGFFSGLLTGTKAKVQQTVSKKPVTTTPTPEPVDKTEPTPTVSKVTIVETTDTPPTSELINQPEETPTVLEVSVPESSPRETTEPAIPDKMENVVEITETIVEVTETEVFVAVEQTIETASATPETAPNPPTSDLLPTGEAKSEGEAPSAQIPLDKPAEN</sequence>
<dbReference type="RefSeq" id="WP_104386589.1">
    <property type="nucleotide sequence ID" value="NZ_PGEM01000025.1"/>
</dbReference>
<dbReference type="InterPro" id="IPR010004">
    <property type="entry name" value="Uncharacterised_Ycf66"/>
</dbReference>
<dbReference type="AlphaFoldDB" id="A0A2S6CXN6"/>
<feature type="region of interest" description="Disordered" evidence="1">
    <location>
        <begin position="234"/>
        <end position="277"/>
    </location>
</feature>
<evidence type="ECO:0000313" key="3">
    <source>
        <dbReference type="EMBL" id="PPJ64524.1"/>
    </source>
</evidence>
<protein>
    <recommendedName>
        <fullName evidence="5">Ycf66 family protein</fullName>
    </recommendedName>
</protein>
<dbReference type="Pfam" id="PF07444">
    <property type="entry name" value="Ycf66_N"/>
    <property type="match status" value="1"/>
</dbReference>
<evidence type="ECO:0000256" key="2">
    <source>
        <dbReference type="SAM" id="Phobius"/>
    </source>
</evidence>
<feature type="compositionally biased region" description="Polar residues" evidence="1">
    <location>
        <begin position="165"/>
        <end position="182"/>
    </location>
</feature>
<keyword evidence="2" id="KW-0472">Membrane</keyword>
<keyword evidence="2" id="KW-0812">Transmembrane</keyword>
<keyword evidence="4" id="KW-1185">Reference proteome</keyword>
<feature type="transmembrane region" description="Helical" evidence="2">
    <location>
        <begin position="33"/>
        <end position="50"/>
    </location>
</feature>
<reference evidence="3 4" key="1">
    <citation type="submission" date="2018-02" db="EMBL/GenBank/DDBJ databases">
        <title>Discovery of a pederin family compound in a non-symbiotic bloom-forming cyanobacterium.</title>
        <authorList>
            <person name="Kust A."/>
            <person name="Mares J."/>
            <person name="Jokela J."/>
            <person name="Urajova P."/>
            <person name="Hajek J."/>
            <person name="Saurav K."/>
            <person name="Voracova K."/>
            <person name="Fewer D.P."/>
            <person name="Haapaniemi E."/>
            <person name="Permi P."/>
            <person name="Rehakova K."/>
            <person name="Sivonen K."/>
            <person name="Hrouzek P."/>
        </authorList>
    </citation>
    <scope>NUCLEOTIDE SEQUENCE [LARGE SCALE GENOMIC DNA]</scope>
    <source>
        <strain evidence="3 4">CHARLIE-1</strain>
    </source>
</reference>
<feature type="compositionally biased region" description="Basic and acidic residues" evidence="1">
    <location>
        <begin position="195"/>
        <end position="204"/>
    </location>
</feature>
<feature type="transmembrane region" description="Helical" evidence="2">
    <location>
        <begin position="6"/>
        <end position="24"/>
    </location>
</feature>
<feature type="region of interest" description="Disordered" evidence="1">
    <location>
        <begin position="135"/>
        <end position="204"/>
    </location>
</feature>
<organism evidence="3 4">
    <name type="scientific">Cuspidothrix issatschenkoi CHARLIE-1</name>
    <dbReference type="NCBI Taxonomy" id="2052836"/>
    <lineage>
        <taxon>Bacteria</taxon>
        <taxon>Bacillati</taxon>
        <taxon>Cyanobacteriota</taxon>
        <taxon>Cyanophyceae</taxon>
        <taxon>Nostocales</taxon>
        <taxon>Aphanizomenonaceae</taxon>
        <taxon>Cuspidothrix</taxon>
    </lineage>
</organism>
<name>A0A2S6CXN6_9CYAN</name>
<dbReference type="OrthoDB" id="532877at2"/>
<accession>A0A2S6CXN6</accession>
<dbReference type="Proteomes" id="UP000239589">
    <property type="component" value="Unassembled WGS sequence"/>
</dbReference>
<gene>
    <name evidence="3" type="ORF">CUN59_03825</name>
</gene>
<evidence type="ECO:0008006" key="5">
    <source>
        <dbReference type="Google" id="ProtNLM"/>
    </source>
</evidence>